<keyword evidence="9" id="KW-1133">Transmembrane helix</keyword>
<dbReference type="GO" id="GO:0016579">
    <property type="term" value="P:protein deubiquitination"/>
    <property type="evidence" value="ECO:0007669"/>
    <property type="project" value="InterPro"/>
</dbReference>
<dbReference type="CDD" id="cd02662">
    <property type="entry name" value="Peptidase_C19F"/>
    <property type="match status" value="1"/>
</dbReference>
<reference evidence="11" key="1">
    <citation type="submission" date="2013-08" db="EMBL/GenBank/DDBJ databases">
        <title>Gene expansion shapes genome architecture in the human pathogen Lichtheimia corymbifera: an evolutionary genomics analysis in the ancient terrestrial Mucorales (Mucoromycotina).</title>
        <authorList>
            <person name="Schwartze V.U."/>
            <person name="Winter S."/>
            <person name="Shelest E."/>
            <person name="Marcet-Houben M."/>
            <person name="Horn F."/>
            <person name="Wehner S."/>
            <person name="Hoffmann K."/>
            <person name="Riege K."/>
            <person name="Sammeth M."/>
            <person name="Nowrousian M."/>
            <person name="Valiante V."/>
            <person name="Linde J."/>
            <person name="Jacobsen I.D."/>
            <person name="Marz M."/>
            <person name="Brakhage A.A."/>
            <person name="Gabaldon T."/>
            <person name="Bocker S."/>
            <person name="Voigt K."/>
        </authorList>
    </citation>
    <scope>NUCLEOTIDE SEQUENCE [LARGE SCALE GENOMIC DNA]</scope>
    <source>
        <strain evidence="11">FSU 9682</strain>
    </source>
</reference>
<dbReference type="VEuPathDB" id="FungiDB:LCOR_06291.1"/>
<evidence type="ECO:0000256" key="4">
    <source>
        <dbReference type="ARBA" id="ARBA00022786"/>
    </source>
</evidence>
<dbReference type="Gene3D" id="3.90.70.10">
    <property type="entry name" value="Cysteine proteinases"/>
    <property type="match status" value="1"/>
</dbReference>
<accession>A0A068RZF8</accession>
<evidence type="ECO:0000256" key="9">
    <source>
        <dbReference type="SAM" id="Phobius"/>
    </source>
</evidence>
<feature type="compositionally biased region" description="Acidic residues" evidence="8">
    <location>
        <begin position="556"/>
        <end position="567"/>
    </location>
</feature>
<keyword evidence="3 7" id="KW-0645">Protease</keyword>
<dbReference type="InterPro" id="IPR050164">
    <property type="entry name" value="Peptidase_C19"/>
</dbReference>
<dbReference type="InterPro" id="IPR028889">
    <property type="entry name" value="USP"/>
</dbReference>
<feature type="compositionally biased region" description="Low complexity" evidence="8">
    <location>
        <begin position="601"/>
        <end position="611"/>
    </location>
</feature>
<dbReference type="PROSITE" id="PS00973">
    <property type="entry name" value="USP_2"/>
    <property type="match status" value="1"/>
</dbReference>
<evidence type="ECO:0000256" key="3">
    <source>
        <dbReference type="ARBA" id="ARBA00022670"/>
    </source>
</evidence>
<dbReference type="STRING" id="1263082.A0A068RZF8"/>
<evidence type="ECO:0000256" key="8">
    <source>
        <dbReference type="SAM" id="MobiDB-lite"/>
    </source>
</evidence>
<keyword evidence="5 7" id="KW-0378">Hydrolase</keyword>
<dbReference type="EMBL" id="CBTN010000027">
    <property type="protein sequence ID" value="CDH55110.1"/>
    <property type="molecule type" value="Genomic_DNA"/>
</dbReference>
<feature type="transmembrane region" description="Helical" evidence="9">
    <location>
        <begin position="13"/>
        <end position="34"/>
    </location>
</feature>
<dbReference type="PROSITE" id="PS50235">
    <property type="entry name" value="USP_3"/>
    <property type="match status" value="1"/>
</dbReference>
<dbReference type="InterPro" id="IPR018200">
    <property type="entry name" value="USP_CS"/>
</dbReference>
<dbReference type="SUPFAM" id="SSF54001">
    <property type="entry name" value="Cysteine proteinases"/>
    <property type="match status" value="1"/>
</dbReference>
<dbReference type="PANTHER" id="PTHR24006:SF888">
    <property type="entry name" value="UBIQUITIN CARBOXYL-TERMINAL HYDROLASE 30"/>
    <property type="match status" value="1"/>
</dbReference>
<keyword evidence="9" id="KW-0472">Membrane</keyword>
<dbReference type="AlphaFoldDB" id="A0A068RZF8"/>
<dbReference type="InterPro" id="IPR001394">
    <property type="entry name" value="Peptidase_C19_UCH"/>
</dbReference>
<feature type="region of interest" description="Disordered" evidence="8">
    <location>
        <begin position="601"/>
        <end position="632"/>
    </location>
</feature>
<dbReference type="Pfam" id="PF00443">
    <property type="entry name" value="UCH"/>
    <property type="match status" value="1"/>
</dbReference>
<proteinExistence type="inferred from homology"/>
<dbReference type="GO" id="GO:0005634">
    <property type="term" value="C:nucleus"/>
    <property type="evidence" value="ECO:0007669"/>
    <property type="project" value="TreeGrafter"/>
</dbReference>
<dbReference type="GO" id="GO:0004843">
    <property type="term" value="F:cysteine-type deubiquitinase activity"/>
    <property type="evidence" value="ECO:0007669"/>
    <property type="project" value="UniProtKB-UniRule"/>
</dbReference>
<comment type="caution">
    <text evidence="11">The sequence shown here is derived from an EMBL/GenBank/DDBJ whole genome shotgun (WGS) entry which is preliminary data.</text>
</comment>
<comment type="catalytic activity">
    <reaction evidence="1 7">
        <text>Thiol-dependent hydrolysis of ester, thioester, amide, peptide and isopeptide bonds formed by the C-terminal Gly of ubiquitin (a 76-residue protein attached to proteins as an intracellular targeting signal).</text>
        <dbReference type="EC" id="3.4.19.12"/>
    </reaction>
</comment>
<feature type="region of interest" description="Disordered" evidence="8">
    <location>
        <begin position="542"/>
        <end position="567"/>
    </location>
</feature>
<organism evidence="11 12">
    <name type="scientific">Lichtheimia corymbifera JMRC:FSU:9682</name>
    <dbReference type="NCBI Taxonomy" id="1263082"/>
    <lineage>
        <taxon>Eukaryota</taxon>
        <taxon>Fungi</taxon>
        <taxon>Fungi incertae sedis</taxon>
        <taxon>Mucoromycota</taxon>
        <taxon>Mucoromycotina</taxon>
        <taxon>Mucoromycetes</taxon>
        <taxon>Mucorales</taxon>
        <taxon>Lichtheimiaceae</taxon>
        <taxon>Lichtheimia</taxon>
    </lineage>
</organism>
<dbReference type="EC" id="3.4.19.12" evidence="7"/>
<dbReference type="PROSITE" id="PS00972">
    <property type="entry name" value="USP_1"/>
    <property type="match status" value="1"/>
</dbReference>
<comment type="similarity">
    <text evidence="2 7">Belongs to the peptidase C19 family.</text>
</comment>
<keyword evidence="12" id="KW-1185">Reference proteome</keyword>
<evidence type="ECO:0000256" key="6">
    <source>
        <dbReference type="ARBA" id="ARBA00022807"/>
    </source>
</evidence>
<evidence type="ECO:0000259" key="10">
    <source>
        <dbReference type="PROSITE" id="PS50235"/>
    </source>
</evidence>
<keyword evidence="6 7" id="KW-0788">Thiol protease</keyword>
<evidence type="ECO:0000256" key="2">
    <source>
        <dbReference type="ARBA" id="ARBA00009085"/>
    </source>
</evidence>
<protein>
    <recommendedName>
        <fullName evidence="7">Ubiquitin carboxyl-terminal hydrolase</fullName>
        <ecNumber evidence="7">3.4.19.12</ecNumber>
    </recommendedName>
</protein>
<keyword evidence="4 7" id="KW-0833">Ubl conjugation pathway</keyword>
<keyword evidence="9" id="KW-0812">Transmembrane</keyword>
<dbReference type="GO" id="GO:0005829">
    <property type="term" value="C:cytosol"/>
    <property type="evidence" value="ECO:0007669"/>
    <property type="project" value="TreeGrafter"/>
</dbReference>
<dbReference type="PANTHER" id="PTHR24006">
    <property type="entry name" value="UBIQUITIN CARBOXYL-TERMINAL HYDROLASE"/>
    <property type="match status" value="1"/>
</dbReference>
<name>A0A068RZF8_9FUNG</name>
<gene>
    <name evidence="11" type="ORF">LCOR_06291.1</name>
</gene>
<evidence type="ECO:0000313" key="11">
    <source>
        <dbReference type="EMBL" id="CDH55110.1"/>
    </source>
</evidence>
<dbReference type="OrthoDB" id="2020758at2759"/>
<evidence type="ECO:0000256" key="1">
    <source>
        <dbReference type="ARBA" id="ARBA00000707"/>
    </source>
</evidence>
<feature type="domain" description="USP" evidence="10">
    <location>
        <begin position="98"/>
        <end position="526"/>
    </location>
</feature>
<dbReference type="GO" id="GO:0006508">
    <property type="term" value="P:proteolysis"/>
    <property type="evidence" value="ECO:0007669"/>
    <property type="project" value="UniProtKB-KW"/>
</dbReference>
<feature type="compositionally biased region" description="Polar residues" evidence="8">
    <location>
        <begin position="623"/>
        <end position="632"/>
    </location>
</feature>
<sequence length="632" mass="71206">MTLESIQLFLNDVYAYAQLMTAVIGLLAILIPILKSYSFYYDLIDFFCGLLDAALDRLLRFDLLPFFLSGTITTSYDSQESVVCVEGLNKEEESAITAGLVNTGNSCFLNSVLQALSSLPRLHAYLNDPQRQTQPVSRSLLKTIRLLSRPLDRRTAFRPVDIVTALTTHHNVIINREQQDAQEFFQLLSGAIDTECQRLFTSKSGIESLLSTKKSSSGVPSSPFTGLLASRLSCMQCGYTEAIRHFSFNNIQLMLPHAYTTTLDECLSQFTSIEYLQDATCRRCSLISTHRLLSAEISKMKAADIHKKKKRKRRLQTLEERCRIIERHLRSRRIESKLDEEEDGQGEQWVRKTVSRLTSKQVMFAKPPKILCLHLSRSAFHSSGAVYKNGCRILFPEYLDLSAYTTNGTLSTQPNMPISSVSSGTKKDTDTSIKNAAQYRLMSTIVHFGSHSYGHYVAFKRRITVDQCVCAHCSSSSTSSSNEEKKQECWHGNNDTWYRISDTKVDTCSFDYVQQSNPYMLLYELMDEKDPVVNKLNVVADEDEQQEEPIAITTPVEDDDDDEEDEEEDEAIKIANALLMEDKVLRQQHEAEYAAATAAAAAAATATTTTTGRRGWATEEQKQQQPPTLMGF</sequence>
<evidence type="ECO:0000313" key="12">
    <source>
        <dbReference type="Proteomes" id="UP000027586"/>
    </source>
</evidence>
<evidence type="ECO:0000256" key="5">
    <source>
        <dbReference type="ARBA" id="ARBA00022801"/>
    </source>
</evidence>
<evidence type="ECO:0000256" key="7">
    <source>
        <dbReference type="RuleBase" id="RU366025"/>
    </source>
</evidence>
<dbReference type="InterPro" id="IPR038765">
    <property type="entry name" value="Papain-like_cys_pep_sf"/>
</dbReference>
<dbReference type="Proteomes" id="UP000027586">
    <property type="component" value="Unassembled WGS sequence"/>
</dbReference>